<dbReference type="EMBL" id="LLXH01003681">
    <property type="protein sequence ID" value="PKC53952.1"/>
    <property type="molecule type" value="Genomic_DNA"/>
</dbReference>
<dbReference type="VEuPathDB" id="FungiDB:RhiirFUN_010610"/>
<comment type="caution">
    <text evidence="1">The sequence shown here is derived from an EMBL/GenBank/DDBJ whole genome shotgun (WGS) entry which is preliminary data.</text>
</comment>
<dbReference type="VEuPathDB" id="FungiDB:RhiirA1_478249"/>
<reference evidence="1 2" key="1">
    <citation type="submission" date="2017-10" db="EMBL/GenBank/DDBJ databases">
        <title>Extensive intraspecific genome diversity in a model arbuscular mycorrhizal fungus.</title>
        <authorList>
            <person name="Chen E.C.H."/>
            <person name="Morin E."/>
            <person name="Baudet D."/>
            <person name="Noel J."/>
            <person name="Ndikumana S."/>
            <person name="Charron P."/>
            <person name="St-Onge C."/>
            <person name="Giorgi J."/>
            <person name="Grigoriev I.V."/>
            <person name="Roux C."/>
            <person name="Martin F.M."/>
            <person name="Corradi N."/>
        </authorList>
    </citation>
    <scope>NUCLEOTIDE SEQUENCE [LARGE SCALE GENOMIC DNA]</scope>
    <source>
        <strain evidence="1 2">A1</strain>
    </source>
</reference>
<evidence type="ECO:0000313" key="1">
    <source>
        <dbReference type="EMBL" id="PKC53952.1"/>
    </source>
</evidence>
<protein>
    <submittedName>
        <fullName evidence="1">Uncharacterized protein</fullName>
    </submittedName>
</protein>
<dbReference type="AlphaFoldDB" id="A0A2N0QSC2"/>
<evidence type="ECO:0000313" key="2">
    <source>
        <dbReference type="Proteomes" id="UP000232688"/>
    </source>
</evidence>
<gene>
    <name evidence="1" type="ORF">RhiirA1_478249</name>
</gene>
<accession>A0A2N0QSC2</accession>
<proteinExistence type="predicted"/>
<name>A0A2N0QSC2_9GLOM</name>
<dbReference type="VEuPathDB" id="FungiDB:FUN_019587"/>
<reference evidence="1 2" key="2">
    <citation type="submission" date="2017-10" db="EMBL/GenBank/DDBJ databases">
        <title>Genome analyses suggest a sexual origin of heterokaryosis in a supposedly ancient asexual fungus.</title>
        <authorList>
            <person name="Corradi N."/>
            <person name="Sedzielewska K."/>
            <person name="Noel J."/>
            <person name="Charron P."/>
            <person name="Farinelli L."/>
            <person name="Marton T."/>
            <person name="Kruger M."/>
            <person name="Pelin A."/>
            <person name="Brachmann A."/>
            <person name="Corradi N."/>
        </authorList>
    </citation>
    <scope>NUCLEOTIDE SEQUENCE [LARGE SCALE GENOMIC DNA]</scope>
    <source>
        <strain evidence="1 2">A1</strain>
    </source>
</reference>
<sequence length="289" mass="33995">MLEKLHIVEMGNIFLKNTLISQQLYWHCSKGHEWNATLNSIKNANSWRHIWHATLNTIKDQSTWYPFCPKYKREKLCHEILTKYLGSPSLIRRPDFLKTQEYPNGVELDIPYYEYGFAIEVQDVQHKKYHKFFHRGNPNNFIKQQAWDQLEKELCEKNLIALSNFMLSPTKMRKMEYYIYHLNETKNSKNMNHSASPTFPFHLLICGGSDSGKTNIILNLLLGNKIQRLYKEKKGSGSREDQYTDDLTKASKIIDKHLRDQNFVAFDFTKANDDSLAIKLGWDTPLKLD</sequence>
<organism evidence="1 2">
    <name type="scientific">Rhizophagus irregularis</name>
    <dbReference type="NCBI Taxonomy" id="588596"/>
    <lineage>
        <taxon>Eukaryota</taxon>
        <taxon>Fungi</taxon>
        <taxon>Fungi incertae sedis</taxon>
        <taxon>Mucoromycota</taxon>
        <taxon>Glomeromycotina</taxon>
        <taxon>Glomeromycetes</taxon>
        <taxon>Glomerales</taxon>
        <taxon>Glomeraceae</taxon>
        <taxon>Rhizophagus</taxon>
    </lineage>
</organism>
<dbReference type="Proteomes" id="UP000232688">
    <property type="component" value="Unassembled WGS sequence"/>
</dbReference>